<keyword evidence="3" id="KW-1185">Reference proteome</keyword>
<reference evidence="2 3" key="1">
    <citation type="submission" date="2023-09" db="EMBL/GenBank/DDBJ databases">
        <authorList>
            <person name="Wang M."/>
        </authorList>
    </citation>
    <scope>NUCLEOTIDE SEQUENCE [LARGE SCALE GENOMIC DNA]</scope>
    <source>
        <strain evidence="2">GT-2023</strain>
        <tissue evidence="2">Liver</tissue>
    </source>
</reference>
<dbReference type="EMBL" id="JAYMGO010000008">
    <property type="protein sequence ID" value="KAL1269416.1"/>
    <property type="molecule type" value="Genomic_DNA"/>
</dbReference>
<protein>
    <submittedName>
        <fullName evidence="2">Uncharacterized protein</fullName>
    </submittedName>
</protein>
<evidence type="ECO:0000256" key="1">
    <source>
        <dbReference type="SAM" id="MobiDB-lite"/>
    </source>
</evidence>
<dbReference type="Proteomes" id="UP001558613">
    <property type="component" value="Unassembled WGS sequence"/>
</dbReference>
<accession>A0ABR3MXU8</accession>
<feature type="compositionally biased region" description="Basic and acidic residues" evidence="1">
    <location>
        <begin position="85"/>
        <end position="96"/>
    </location>
</feature>
<proteinExistence type="predicted"/>
<evidence type="ECO:0000313" key="3">
    <source>
        <dbReference type="Proteomes" id="UP001558613"/>
    </source>
</evidence>
<feature type="compositionally biased region" description="Low complexity" evidence="1">
    <location>
        <begin position="39"/>
        <end position="58"/>
    </location>
</feature>
<organism evidence="2 3">
    <name type="scientific">Cirrhinus molitorella</name>
    <name type="common">mud carp</name>
    <dbReference type="NCBI Taxonomy" id="172907"/>
    <lineage>
        <taxon>Eukaryota</taxon>
        <taxon>Metazoa</taxon>
        <taxon>Chordata</taxon>
        <taxon>Craniata</taxon>
        <taxon>Vertebrata</taxon>
        <taxon>Euteleostomi</taxon>
        <taxon>Actinopterygii</taxon>
        <taxon>Neopterygii</taxon>
        <taxon>Teleostei</taxon>
        <taxon>Ostariophysi</taxon>
        <taxon>Cypriniformes</taxon>
        <taxon>Cyprinidae</taxon>
        <taxon>Labeoninae</taxon>
        <taxon>Labeonini</taxon>
        <taxon>Cirrhinus</taxon>
    </lineage>
</organism>
<gene>
    <name evidence="2" type="ORF">QQF64_031705</name>
</gene>
<feature type="region of interest" description="Disordered" evidence="1">
    <location>
        <begin position="23"/>
        <end position="116"/>
    </location>
</feature>
<comment type="caution">
    <text evidence="2">The sequence shown here is derived from an EMBL/GenBank/DDBJ whole genome shotgun (WGS) entry which is preliminary data.</text>
</comment>
<name>A0ABR3MXU8_9TELE</name>
<evidence type="ECO:0000313" key="2">
    <source>
        <dbReference type="EMBL" id="KAL1269416.1"/>
    </source>
</evidence>
<sequence>MFLAIFDPAHVFRLCFSVVKQSFSSSDQSGTPPAHEGCRVASGSRGSFRSRSGPVFGGTWRVPATGKPRPARARADISFQSSRARSTDLPHNRESARTGTSRALQAKNCHEDQEGR</sequence>